<dbReference type="CDD" id="cd01298">
    <property type="entry name" value="ATZ_TRZ_like"/>
    <property type="match status" value="1"/>
</dbReference>
<dbReference type="Proteomes" id="UP000063964">
    <property type="component" value="Chromosome"/>
</dbReference>
<feature type="domain" description="Amidohydrolase-related" evidence="5">
    <location>
        <begin position="46"/>
        <end position="390"/>
    </location>
</feature>
<dbReference type="GO" id="GO:0050270">
    <property type="term" value="F:S-adenosylhomocysteine deaminase activity"/>
    <property type="evidence" value="ECO:0007669"/>
    <property type="project" value="UniProtKB-UniRule"/>
</dbReference>
<dbReference type="InterPro" id="IPR011059">
    <property type="entry name" value="Metal-dep_hydrolase_composite"/>
</dbReference>
<dbReference type="PANTHER" id="PTHR43794:SF11">
    <property type="entry name" value="AMIDOHYDROLASE-RELATED DOMAIN-CONTAINING PROTEIN"/>
    <property type="match status" value="1"/>
</dbReference>
<dbReference type="RefSeq" id="WP_066606977.1">
    <property type="nucleotide sequence ID" value="NZ_CP014230.1"/>
</dbReference>
<dbReference type="AlphaFoldDB" id="A0A0X8JRJ9"/>
<dbReference type="EC" id="3.5.4.31" evidence="4"/>
<keyword evidence="3 4" id="KW-0862">Zinc</keyword>
<evidence type="ECO:0000259" key="5">
    <source>
        <dbReference type="Pfam" id="PF01979"/>
    </source>
</evidence>
<comment type="catalytic activity">
    <reaction evidence="4">
        <text>S-adenosyl-L-homocysteine + H2O + H(+) = S-inosyl-L-homocysteine + NH4(+)</text>
        <dbReference type="Rhea" id="RHEA:20716"/>
        <dbReference type="ChEBI" id="CHEBI:15377"/>
        <dbReference type="ChEBI" id="CHEBI:15378"/>
        <dbReference type="ChEBI" id="CHEBI:28938"/>
        <dbReference type="ChEBI" id="CHEBI:57856"/>
        <dbReference type="ChEBI" id="CHEBI:57985"/>
        <dbReference type="EC" id="3.5.4.28"/>
    </reaction>
</comment>
<dbReference type="InterPro" id="IPR050287">
    <property type="entry name" value="MTA/SAH_deaminase"/>
</dbReference>
<keyword evidence="7" id="KW-1185">Reference proteome</keyword>
<keyword evidence="2 4" id="KW-0378">Hydrolase</keyword>
<dbReference type="FunFam" id="3.20.20.140:FF:000014">
    <property type="entry name" value="5-methylthioadenosine/S-adenosylhomocysteine deaminase"/>
    <property type="match status" value="1"/>
</dbReference>
<comment type="caution">
    <text evidence="4">Lacks conserved residue(s) required for the propagation of feature annotation.</text>
</comment>
<comment type="function">
    <text evidence="4">Catalyzes the deamination of 5-methylthioadenosine and S-adenosyl-L-homocysteine into 5-methylthioinosine and S-inosyl-L-homocysteine, respectively. Is also able to deaminate adenosine.</text>
</comment>
<comment type="cofactor">
    <cofactor evidence="4">
        <name>Zn(2+)</name>
        <dbReference type="ChEBI" id="CHEBI:29105"/>
    </cofactor>
    <text evidence="4">Binds 1 zinc ion per subunit.</text>
</comment>
<feature type="binding site" evidence="4">
    <location>
        <position position="83"/>
    </location>
    <ligand>
        <name>substrate</name>
    </ligand>
</feature>
<keyword evidence="1 4" id="KW-0479">Metal-binding</keyword>
<evidence type="ECO:0000313" key="7">
    <source>
        <dbReference type="Proteomes" id="UP000063964"/>
    </source>
</evidence>
<evidence type="ECO:0000256" key="3">
    <source>
        <dbReference type="ARBA" id="ARBA00022833"/>
    </source>
</evidence>
<evidence type="ECO:0000256" key="2">
    <source>
        <dbReference type="ARBA" id="ARBA00022801"/>
    </source>
</evidence>
<dbReference type="GO" id="GO:0046872">
    <property type="term" value="F:metal ion binding"/>
    <property type="evidence" value="ECO:0007669"/>
    <property type="project" value="UniProtKB-KW"/>
</dbReference>
<evidence type="ECO:0000256" key="4">
    <source>
        <dbReference type="HAMAP-Rule" id="MF_01281"/>
    </source>
</evidence>
<feature type="binding site" evidence="4">
    <location>
        <position position="201"/>
    </location>
    <ligand>
        <name>Zn(2+)</name>
        <dbReference type="ChEBI" id="CHEBI:29105"/>
    </ligand>
</feature>
<dbReference type="HAMAP" id="MF_01281">
    <property type="entry name" value="MTA_SAH_deamin"/>
    <property type="match status" value="1"/>
</dbReference>
<proteinExistence type="inferred from homology"/>
<evidence type="ECO:0000313" key="6">
    <source>
        <dbReference type="EMBL" id="AMD93447.1"/>
    </source>
</evidence>
<dbReference type="InterPro" id="IPR006680">
    <property type="entry name" value="Amidohydro-rel"/>
</dbReference>
<dbReference type="Gene3D" id="2.30.40.10">
    <property type="entry name" value="Urease, subunit C, domain 1"/>
    <property type="match status" value="1"/>
</dbReference>
<feature type="binding site" evidence="4">
    <location>
        <position position="204"/>
    </location>
    <ligand>
        <name>substrate</name>
    </ligand>
</feature>
<dbReference type="Pfam" id="PF01979">
    <property type="entry name" value="Amidohydro_1"/>
    <property type="match status" value="1"/>
</dbReference>
<accession>A0A0X8JRJ9</accession>
<dbReference type="OrthoDB" id="9807210at2"/>
<feature type="binding site" evidence="4">
    <location>
        <position position="289"/>
    </location>
    <ligand>
        <name>substrate</name>
    </ligand>
</feature>
<dbReference type="InterPro" id="IPR023512">
    <property type="entry name" value="Deaminase_MtaD/DadD"/>
</dbReference>
<feature type="binding site" evidence="4">
    <location>
        <position position="289"/>
    </location>
    <ligand>
        <name>Zn(2+)</name>
        <dbReference type="ChEBI" id="CHEBI:29105"/>
    </ligand>
</feature>
<dbReference type="EC" id="3.5.4.28" evidence="4"/>
<dbReference type="KEGG" id="doa:AXF15_10285"/>
<name>A0A0X8JRJ9_9BACT</name>
<dbReference type="EMBL" id="CP014230">
    <property type="protein sequence ID" value="AMD93447.1"/>
    <property type="molecule type" value="Genomic_DNA"/>
</dbReference>
<comment type="similarity">
    <text evidence="4">Belongs to the metallo-dependent hydrolases superfamily. MTA/SAH deaminase family.</text>
</comment>
<sequence length="426" mass="45800">MTIMIKNARLGDAAADVLIRDGRFDSIGPEADVAADTVVDGSGKAILPSFHNTHTHAAMTLLRGYADDMELHTWLSEHIWPFEAGLTEEDVYWGARLACLEMIRSGTTFFTDMYWHWRGTARAVEEMGLRAALSAAFFDFSDPGRAEAMKRQVMELHAESGSFSGRIQFVLGPHAIYTVSAASLRWIAEYAAEHGLRIHMHLSETRKEVEDCQTEHGLRPVEYLHSLGLLGRHLSLAHAVWLGEAEMELLAAHGVQVAHCPVSNMKLCSGRFDMAGMRRHGVPVALGTDGCASNNSLDMFGEMKAASLLAKITSMNPSLFPAREALDAATVAGAHMFGLESGRIAVGAPADCVLVDLNRPCMTPDHHLESNLVYSATGACVDTVICGGRILMQGGVVDGEEEILARAGETAARLAAAARSGGGACS</sequence>
<feature type="binding site" evidence="4">
    <location>
        <position position="174"/>
    </location>
    <ligand>
        <name>substrate</name>
    </ligand>
</feature>
<feature type="binding site" evidence="4">
    <location>
        <position position="56"/>
    </location>
    <ligand>
        <name>Zn(2+)</name>
        <dbReference type="ChEBI" id="CHEBI:29105"/>
    </ligand>
</feature>
<dbReference type="GO" id="GO:0090614">
    <property type="term" value="F:5'-methylthioadenosine deaminase activity"/>
    <property type="evidence" value="ECO:0007669"/>
    <property type="project" value="UniProtKB-UniRule"/>
</dbReference>
<comment type="catalytic activity">
    <reaction evidence="4">
        <text>S-methyl-5'-thioadenosine + H2O + H(+) = S-methyl-5'-thioinosine + NH4(+)</text>
        <dbReference type="Rhea" id="RHEA:25025"/>
        <dbReference type="ChEBI" id="CHEBI:15377"/>
        <dbReference type="ChEBI" id="CHEBI:15378"/>
        <dbReference type="ChEBI" id="CHEBI:17509"/>
        <dbReference type="ChEBI" id="CHEBI:28938"/>
        <dbReference type="ChEBI" id="CHEBI:48595"/>
        <dbReference type="EC" id="3.5.4.31"/>
    </reaction>
</comment>
<gene>
    <name evidence="4" type="primary">mtaD</name>
    <name evidence="6" type="ORF">AXF15_10285</name>
</gene>
<feature type="binding site" evidence="4">
    <location>
        <position position="54"/>
    </location>
    <ligand>
        <name>Zn(2+)</name>
        <dbReference type="ChEBI" id="CHEBI:29105"/>
    </ligand>
</feature>
<dbReference type="STRING" id="888061.AXF15_10285"/>
<dbReference type="Gene3D" id="3.20.20.140">
    <property type="entry name" value="Metal-dependent hydrolases"/>
    <property type="match status" value="1"/>
</dbReference>
<dbReference type="PANTHER" id="PTHR43794">
    <property type="entry name" value="AMINOHYDROLASE SSNA-RELATED"/>
    <property type="match status" value="1"/>
</dbReference>
<reference evidence="7" key="1">
    <citation type="submission" date="2016-02" db="EMBL/GenBank/DDBJ databases">
        <authorList>
            <person name="Holder M.E."/>
            <person name="Ajami N.J."/>
            <person name="Petrosino J.F."/>
        </authorList>
    </citation>
    <scope>NUCLEOTIDE SEQUENCE [LARGE SCALE GENOMIC DNA]</scope>
    <source>
        <strain evidence="7">DSM 12838</strain>
    </source>
</reference>
<organism evidence="6 7">
    <name type="scientific">Desulfomicrobium orale DSM 12838</name>
    <dbReference type="NCBI Taxonomy" id="888061"/>
    <lineage>
        <taxon>Bacteria</taxon>
        <taxon>Pseudomonadati</taxon>
        <taxon>Thermodesulfobacteriota</taxon>
        <taxon>Desulfovibrionia</taxon>
        <taxon>Desulfovibrionales</taxon>
        <taxon>Desulfomicrobiaceae</taxon>
        <taxon>Desulfomicrobium</taxon>
    </lineage>
</organism>
<dbReference type="InterPro" id="IPR032466">
    <property type="entry name" value="Metal_Hydrolase"/>
</dbReference>
<dbReference type="SUPFAM" id="SSF51338">
    <property type="entry name" value="Composite domain of metallo-dependent hydrolases"/>
    <property type="match status" value="1"/>
</dbReference>
<evidence type="ECO:0000256" key="1">
    <source>
        <dbReference type="ARBA" id="ARBA00022723"/>
    </source>
</evidence>
<dbReference type="SUPFAM" id="SSF51556">
    <property type="entry name" value="Metallo-dependent hydrolases"/>
    <property type="match status" value="1"/>
</dbReference>
<protein>
    <recommendedName>
        <fullName evidence="4">5-methylthioadenosine/S-adenosylhomocysteine deaminase</fullName>
        <shortName evidence="4">MTA/SAH deaminase</shortName>
        <ecNumber evidence="4">3.5.4.28</ecNumber>
        <ecNumber evidence="4">3.5.4.31</ecNumber>
    </recommendedName>
</protein>